<feature type="transmembrane region" description="Helical" evidence="2">
    <location>
        <begin position="42"/>
        <end position="75"/>
    </location>
</feature>
<reference evidence="3 4" key="1">
    <citation type="submission" date="2024-01" db="EMBL/GenBank/DDBJ databases">
        <title>The genomes of 5 underutilized Papilionoideae crops provide insights into root nodulation and disease resistanc.</title>
        <authorList>
            <person name="Jiang F."/>
        </authorList>
    </citation>
    <scope>NUCLEOTIDE SEQUENCE [LARGE SCALE GENOMIC DNA]</scope>
    <source>
        <strain evidence="3">JINMINGXINNONG_FW02</strain>
        <tissue evidence="3">Leaves</tissue>
    </source>
</reference>
<accession>A0AAN9MLE4</accession>
<dbReference type="PANTHER" id="PTHR37198:SF1">
    <property type="entry name" value="NUCLEOLIN"/>
    <property type="match status" value="1"/>
</dbReference>
<evidence type="ECO:0000256" key="1">
    <source>
        <dbReference type="SAM" id="MobiDB-lite"/>
    </source>
</evidence>
<keyword evidence="2" id="KW-0812">Transmembrane</keyword>
<dbReference type="Proteomes" id="UP001374584">
    <property type="component" value="Unassembled WGS sequence"/>
</dbReference>
<feature type="region of interest" description="Disordered" evidence="1">
    <location>
        <begin position="126"/>
        <end position="160"/>
    </location>
</feature>
<dbReference type="PANTHER" id="PTHR37198">
    <property type="entry name" value="NUCLEOLIN"/>
    <property type="match status" value="1"/>
</dbReference>
<evidence type="ECO:0000256" key="2">
    <source>
        <dbReference type="SAM" id="Phobius"/>
    </source>
</evidence>
<proteinExistence type="predicted"/>
<keyword evidence="2" id="KW-0472">Membrane</keyword>
<evidence type="ECO:0000313" key="4">
    <source>
        <dbReference type="Proteomes" id="UP001374584"/>
    </source>
</evidence>
<comment type="caution">
    <text evidence="3">The sequence shown here is derived from an EMBL/GenBank/DDBJ whole genome shotgun (WGS) entry which is preliminary data.</text>
</comment>
<dbReference type="AlphaFoldDB" id="A0AAN9MLE4"/>
<protein>
    <submittedName>
        <fullName evidence="3">Uncharacterized protein</fullName>
    </submittedName>
</protein>
<dbReference type="EMBL" id="JAYMYR010000006">
    <property type="protein sequence ID" value="KAK7356774.1"/>
    <property type="molecule type" value="Genomic_DNA"/>
</dbReference>
<sequence length="523" mass="58526">MEIEETEDEEWDTRKYSSKNNAANGCMVRWVLKRGACVGKKILVAGFIASVAPVVVPPLVVASAICIAVSMPYAVYLATYVCTHNLMSKLLPRPTLQDPPLRKEMCFQQGSDDMQIYREEQCMKNEESMTFGSESGPRDEDATDGTEEHSPGENNGVQVQPLSRDYEEFKTPFGVTAVVLQESQGQAMEGDIEEAELQRETKGLLEKIRDEGRTDMTKERGEHVEGICGGASESGQKIGSVEDMEEALVDAPSTIGGTEEDLTKEEDLNVREEMLHSRNDESMDSMLEGKEFDTTNDSKRSLVEPSELLIPAEPIEDLPIEALVYNIPMDENSSENSSEVVSDIPRGKLDYNISDTENQESEMHELNERMYLEDAEAREIANESELDMFDGKRIDPDENAYTIDLHEESSNIDGRTDSMEVLVSSVEQESWPSECSSEENIICPSEEVVLDDENMWKQINVMRKIVGYEGTKEASCADELKALYIFTGVEPPTSLHQNSIQPLEIKEKLQFLMCILGIKSNET</sequence>
<keyword evidence="4" id="KW-1185">Reference proteome</keyword>
<feature type="compositionally biased region" description="Basic and acidic residues" evidence="1">
    <location>
        <begin position="136"/>
        <end position="151"/>
    </location>
</feature>
<gene>
    <name evidence="3" type="ORF">VNO80_16050</name>
</gene>
<evidence type="ECO:0000313" key="3">
    <source>
        <dbReference type="EMBL" id="KAK7356774.1"/>
    </source>
</evidence>
<name>A0AAN9MLE4_PHACN</name>
<organism evidence="3 4">
    <name type="scientific">Phaseolus coccineus</name>
    <name type="common">Scarlet runner bean</name>
    <name type="synonym">Phaseolus multiflorus</name>
    <dbReference type="NCBI Taxonomy" id="3886"/>
    <lineage>
        <taxon>Eukaryota</taxon>
        <taxon>Viridiplantae</taxon>
        <taxon>Streptophyta</taxon>
        <taxon>Embryophyta</taxon>
        <taxon>Tracheophyta</taxon>
        <taxon>Spermatophyta</taxon>
        <taxon>Magnoliopsida</taxon>
        <taxon>eudicotyledons</taxon>
        <taxon>Gunneridae</taxon>
        <taxon>Pentapetalae</taxon>
        <taxon>rosids</taxon>
        <taxon>fabids</taxon>
        <taxon>Fabales</taxon>
        <taxon>Fabaceae</taxon>
        <taxon>Papilionoideae</taxon>
        <taxon>50 kb inversion clade</taxon>
        <taxon>NPAAA clade</taxon>
        <taxon>indigoferoid/millettioid clade</taxon>
        <taxon>Phaseoleae</taxon>
        <taxon>Phaseolus</taxon>
    </lineage>
</organism>
<keyword evidence="2" id="KW-1133">Transmembrane helix</keyword>